<accession>A0A812TNQ9</accession>
<dbReference type="InterPro" id="IPR015421">
    <property type="entry name" value="PyrdxlP-dep_Trfase_major"/>
</dbReference>
<comment type="pathway">
    <text evidence="1">Amino-acid biosynthesis; L-histidine biosynthesis; L-histidine from 5-phospho-alpha-D-ribose 1-diphosphate: step 7/9.</text>
</comment>
<reference evidence="12" key="1">
    <citation type="submission" date="2021-02" db="EMBL/GenBank/DDBJ databases">
        <authorList>
            <person name="Dougan E. K."/>
            <person name="Rhodes N."/>
            <person name="Thang M."/>
            <person name="Chan C."/>
        </authorList>
    </citation>
    <scope>NUCLEOTIDE SEQUENCE</scope>
</reference>
<gene>
    <name evidence="12" type="primary">hisC</name>
    <name evidence="12" type="ORF">SNAT2548_LOCUS30378</name>
</gene>
<dbReference type="InterPro" id="IPR004839">
    <property type="entry name" value="Aminotransferase_I/II_large"/>
</dbReference>
<dbReference type="InterPro" id="IPR050106">
    <property type="entry name" value="HistidinolP_aminotransfase"/>
</dbReference>
<dbReference type="AlphaFoldDB" id="A0A812TNQ9"/>
<keyword evidence="4" id="KW-0032">Aminotransferase</keyword>
<dbReference type="InterPro" id="IPR015422">
    <property type="entry name" value="PyrdxlP-dep_Trfase_small"/>
</dbReference>
<evidence type="ECO:0000256" key="6">
    <source>
        <dbReference type="ARBA" id="ARBA00022679"/>
    </source>
</evidence>
<evidence type="ECO:0000256" key="3">
    <source>
        <dbReference type="ARBA" id="ARBA00012748"/>
    </source>
</evidence>
<evidence type="ECO:0000259" key="11">
    <source>
        <dbReference type="Pfam" id="PF00155"/>
    </source>
</evidence>
<dbReference type="Gene3D" id="3.40.640.10">
    <property type="entry name" value="Type I PLP-dependent aspartate aminotransferase-like (Major domain)"/>
    <property type="match status" value="1"/>
</dbReference>
<dbReference type="OrthoDB" id="436445at2759"/>
<evidence type="ECO:0000256" key="5">
    <source>
        <dbReference type="ARBA" id="ARBA00022605"/>
    </source>
</evidence>
<name>A0A812TNQ9_9DINO</name>
<dbReference type="GO" id="GO:0030170">
    <property type="term" value="F:pyridoxal phosphate binding"/>
    <property type="evidence" value="ECO:0007669"/>
    <property type="project" value="InterPro"/>
</dbReference>
<evidence type="ECO:0000256" key="8">
    <source>
        <dbReference type="ARBA" id="ARBA00023102"/>
    </source>
</evidence>
<evidence type="ECO:0000313" key="12">
    <source>
        <dbReference type="EMBL" id="CAE7541852.1"/>
    </source>
</evidence>
<feature type="signal peptide" evidence="10">
    <location>
        <begin position="1"/>
        <end position="17"/>
    </location>
</feature>
<dbReference type="Gene3D" id="3.90.1150.10">
    <property type="entry name" value="Aspartate Aminotransferase, domain 1"/>
    <property type="match status" value="1"/>
</dbReference>
<evidence type="ECO:0000256" key="7">
    <source>
        <dbReference type="ARBA" id="ARBA00022898"/>
    </source>
</evidence>
<evidence type="ECO:0000256" key="4">
    <source>
        <dbReference type="ARBA" id="ARBA00022576"/>
    </source>
</evidence>
<dbReference type="Proteomes" id="UP000604046">
    <property type="component" value="Unassembled WGS sequence"/>
</dbReference>
<keyword evidence="7" id="KW-0663">Pyridoxal phosphate</keyword>
<protein>
    <recommendedName>
        <fullName evidence="3">histidinol-phosphate transaminase</fullName>
        <ecNumber evidence="3">2.6.1.9</ecNumber>
    </recommendedName>
</protein>
<dbReference type="EMBL" id="CAJNDS010002604">
    <property type="protein sequence ID" value="CAE7541852.1"/>
    <property type="molecule type" value="Genomic_DNA"/>
</dbReference>
<sequence length="208" mass="23181">MCMGWSWALYLASEIVAYQTSFGGSLPTHRFIRDKNPPPTAHIKQLKPYLPPLEGRNPKKFTLLDFNERTVEVPDFVKQAMKDFIDNGGLQKYPSYGGLQADIATYAGVKPEQVMFTNGSDQGIDLVIRCCCEKGSEVIIPSPTFAMYEQAAESEGLVIRRPHFTQDKGFPLEEACGVAWGRDIGQNSLKLTTTELRSAGRMLFHAES</sequence>
<dbReference type="GO" id="GO:0000105">
    <property type="term" value="P:L-histidine biosynthetic process"/>
    <property type="evidence" value="ECO:0007669"/>
    <property type="project" value="UniProtKB-KW"/>
</dbReference>
<evidence type="ECO:0000313" key="13">
    <source>
        <dbReference type="Proteomes" id="UP000604046"/>
    </source>
</evidence>
<keyword evidence="8" id="KW-0368">Histidine biosynthesis</keyword>
<comment type="catalytic activity">
    <reaction evidence="9">
        <text>L-histidinol phosphate + 2-oxoglutarate = 3-(imidazol-4-yl)-2-oxopropyl phosphate + L-glutamate</text>
        <dbReference type="Rhea" id="RHEA:23744"/>
        <dbReference type="ChEBI" id="CHEBI:16810"/>
        <dbReference type="ChEBI" id="CHEBI:29985"/>
        <dbReference type="ChEBI" id="CHEBI:57766"/>
        <dbReference type="ChEBI" id="CHEBI:57980"/>
        <dbReference type="EC" id="2.6.1.9"/>
    </reaction>
</comment>
<dbReference type="InterPro" id="IPR015424">
    <property type="entry name" value="PyrdxlP-dep_Trfase"/>
</dbReference>
<dbReference type="SUPFAM" id="SSF53383">
    <property type="entry name" value="PLP-dependent transferases"/>
    <property type="match status" value="1"/>
</dbReference>
<feature type="domain" description="Aminotransferase class I/classII large" evidence="11">
    <location>
        <begin position="62"/>
        <end position="170"/>
    </location>
</feature>
<evidence type="ECO:0000256" key="10">
    <source>
        <dbReference type="SAM" id="SignalP"/>
    </source>
</evidence>
<keyword evidence="6" id="KW-0808">Transferase</keyword>
<dbReference type="EC" id="2.6.1.9" evidence="3"/>
<dbReference type="GO" id="GO:0004400">
    <property type="term" value="F:histidinol-phosphate transaminase activity"/>
    <property type="evidence" value="ECO:0007669"/>
    <property type="project" value="UniProtKB-EC"/>
</dbReference>
<feature type="chain" id="PRO_5032431389" description="histidinol-phosphate transaminase" evidence="10">
    <location>
        <begin position="18"/>
        <end position="208"/>
    </location>
</feature>
<dbReference type="PANTHER" id="PTHR43643:SF6">
    <property type="entry name" value="HISTIDINOL-PHOSPHATE AMINOTRANSFERASE"/>
    <property type="match status" value="1"/>
</dbReference>
<dbReference type="PANTHER" id="PTHR43643">
    <property type="entry name" value="HISTIDINOL-PHOSPHATE AMINOTRANSFERASE 2"/>
    <property type="match status" value="1"/>
</dbReference>
<keyword evidence="13" id="KW-1185">Reference proteome</keyword>
<comment type="caution">
    <text evidence="12">The sequence shown here is derived from an EMBL/GenBank/DDBJ whole genome shotgun (WGS) entry which is preliminary data.</text>
</comment>
<evidence type="ECO:0000256" key="9">
    <source>
        <dbReference type="ARBA" id="ARBA00047481"/>
    </source>
</evidence>
<evidence type="ECO:0000256" key="2">
    <source>
        <dbReference type="ARBA" id="ARBA00007970"/>
    </source>
</evidence>
<comment type="similarity">
    <text evidence="2">Belongs to the class-II pyridoxal-phosphate-dependent aminotransferase family. Histidinol-phosphate aminotransferase subfamily.</text>
</comment>
<dbReference type="Pfam" id="PF00155">
    <property type="entry name" value="Aminotran_1_2"/>
    <property type="match status" value="1"/>
</dbReference>
<keyword evidence="10" id="KW-0732">Signal</keyword>
<organism evidence="12 13">
    <name type="scientific">Symbiodinium natans</name>
    <dbReference type="NCBI Taxonomy" id="878477"/>
    <lineage>
        <taxon>Eukaryota</taxon>
        <taxon>Sar</taxon>
        <taxon>Alveolata</taxon>
        <taxon>Dinophyceae</taxon>
        <taxon>Suessiales</taxon>
        <taxon>Symbiodiniaceae</taxon>
        <taxon>Symbiodinium</taxon>
    </lineage>
</organism>
<keyword evidence="5" id="KW-0028">Amino-acid biosynthesis</keyword>
<evidence type="ECO:0000256" key="1">
    <source>
        <dbReference type="ARBA" id="ARBA00005011"/>
    </source>
</evidence>
<proteinExistence type="inferred from homology"/>